<organism evidence="1 2">
    <name type="scientific">Rhodococcus triatomae</name>
    <dbReference type="NCBI Taxonomy" id="300028"/>
    <lineage>
        <taxon>Bacteria</taxon>
        <taxon>Bacillati</taxon>
        <taxon>Actinomycetota</taxon>
        <taxon>Actinomycetes</taxon>
        <taxon>Mycobacteriales</taxon>
        <taxon>Nocardiaceae</taxon>
        <taxon>Rhodococcus</taxon>
    </lineage>
</organism>
<name>A0A1G8RUB7_9NOCA</name>
<dbReference type="Proteomes" id="UP000183263">
    <property type="component" value="Unassembled WGS sequence"/>
</dbReference>
<dbReference type="AlphaFoldDB" id="A0A1G8RUB7"/>
<reference evidence="1 2" key="1">
    <citation type="submission" date="2016-10" db="EMBL/GenBank/DDBJ databases">
        <authorList>
            <person name="de Groot N.N."/>
        </authorList>
    </citation>
    <scope>NUCLEOTIDE SEQUENCE [LARGE SCALE GENOMIC DNA]</scope>
    <source>
        <strain evidence="1 2">DSM 44892</strain>
    </source>
</reference>
<accession>A0A1G8RUB7</accession>
<dbReference type="EMBL" id="FNDN01000019">
    <property type="protein sequence ID" value="SDJ20664.1"/>
    <property type="molecule type" value="Genomic_DNA"/>
</dbReference>
<sequence>MRDNGGCEVGELNVSVDELIDASVSVENIANDIDGGVRAFAAEVDCLLSEWSGLSANQFEGSWVEWQDGASRVVEALRMSSGLLADGARSYASQDTATRENLGGIQGQL</sequence>
<evidence type="ECO:0000313" key="2">
    <source>
        <dbReference type="Proteomes" id="UP000183263"/>
    </source>
</evidence>
<evidence type="ECO:0000313" key="1">
    <source>
        <dbReference type="EMBL" id="SDJ20664.1"/>
    </source>
</evidence>
<dbReference type="InterPro" id="IPR036689">
    <property type="entry name" value="ESAT-6-like_sf"/>
</dbReference>
<dbReference type="SUPFAM" id="SSF140453">
    <property type="entry name" value="EsxAB dimer-like"/>
    <property type="match status" value="1"/>
</dbReference>
<protein>
    <submittedName>
        <fullName evidence="1">WXG100 family type VII secretion target</fullName>
    </submittedName>
</protein>
<dbReference type="Pfam" id="PF06013">
    <property type="entry name" value="WXG100"/>
    <property type="match status" value="1"/>
</dbReference>
<dbReference type="Gene3D" id="1.10.287.1060">
    <property type="entry name" value="ESAT-6-like"/>
    <property type="match status" value="1"/>
</dbReference>
<dbReference type="InterPro" id="IPR010310">
    <property type="entry name" value="T7SS_ESAT-6-like"/>
</dbReference>
<proteinExistence type="predicted"/>
<gene>
    <name evidence="1" type="ORF">SAMN05444695_1193</name>
</gene>
<keyword evidence="2" id="KW-1185">Reference proteome</keyword>